<sequence length="168" mass="18170">MFPKTSLFFAALSLLSFTNAAVLITRQELNAVLNEHNTFRAQHGAAPLAWSNNLAKAAQNWGSRCEFKHSGGAVGPFGENLAAGAGGGYKPVDGVKQWNAEVKDYDPKNPQFSHFTQVVWKATKEVGCAAVQCGDKIFGPDFKDSTYLVCEYSPPGNVIGQFAENVQK</sequence>
<accession>A0ABR2Z9Q3</accession>
<dbReference type="Gene3D" id="3.40.33.10">
    <property type="entry name" value="CAP"/>
    <property type="match status" value="1"/>
</dbReference>
<dbReference type="SMART" id="SM00198">
    <property type="entry name" value="SCP"/>
    <property type="match status" value="1"/>
</dbReference>
<organism evidence="3 4">
    <name type="scientific">Marasmius tenuissimus</name>
    <dbReference type="NCBI Taxonomy" id="585030"/>
    <lineage>
        <taxon>Eukaryota</taxon>
        <taxon>Fungi</taxon>
        <taxon>Dikarya</taxon>
        <taxon>Basidiomycota</taxon>
        <taxon>Agaricomycotina</taxon>
        <taxon>Agaricomycetes</taxon>
        <taxon>Agaricomycetidae</taxon>
        <taxon>Agaricales</taxon>
        <taxon>Marasmiineae</taxon>
        <taxon>Marasmiaceae</taxon>
        <taxon>Marasmius</taxon>
    </lineage>
</organism>
<feature type="signal peptide" evidence="1">
    <location>
        <begin position="1"/>
        <end position="20"/>
    </location>
</feature>
<dbReference type="EMBL" id="JBBXMP010000319">
    <property type="protein sequence ID" value="KAL0058412.1"/>
    <property type="molecule type" value="Genomic_DNA"/>
</dbReference>
<dbReference type="InterPro" id="IPR001283">
    <property type="entry name" value="CRISP-related"/>
</dbReference>
<gene>
    <name evidence="3" type="ORF">AAF712_014907</name>
</gene>
<dbReference type="InterPro" id="IPR035940">
    <property type="entry name" value="CAP_sf"/>
</dbReference>
<dbReference type="Proteomes" id="UP001437256">
    <property type="component" value="Unassembled WGS sequence"/>
</dbReference>
<evidence type="ECO:0000313" key="4">
    <source>
        <dbReference type="Proteomes" id="UP001437256"/>
    </source>
</evidence>
<name>A0ABR2Z9Q3_9AGAR</name>
<evidence type="ECO:0000313" key="3">
    <source>
        <dbReference type="EMBL" id="KAL0058412.1"/>
    </source>
</evidence>
<comment type="caution">
    <text evidence="3">The sequence shown here is derived from an EMBL/GenBank/DDBJ whole genome shotgun (WGS) entry which is preliminary data.</text>
</comment>
<feature type="chain" id="PRO_5045795357" description="SCP domain-containing protein" evidence="1">
    <location>
        <begin position="21"/>
        <end position="168"/>
    </location>
</feature>
<feature type="domain" description="SCP" evidence="2">
    <location>
        <begin position="27"/>
        <end position="160"/>
    </location>
</feature>
<dbReference type="PANTHER" id="PTHR10334">
    <property type="entry name" value="CYSTEINE-RICH SECRETORY PROTEIN-RELATED"/>
    <property type="match status" value="1"/>
</dbReference>
<evidence type="ECO:0000256" key="1">
    <source>
        <dbReference type="SAM" id="SignalP"/>
    </source>
</evidence>
<keyword evidence="4" id="KW-1185">Reference proteome</keyword>
<proteinExistence type="predicted"/>
<dbReference type="SUPFAM" id="SSF55797">
    <property type="entry name" value="PR-1-like"/>
    <property type="match status" value="1"/>
</dbReference>
<keyword evidence="1" id="KW-0732">Signal</keyword>
<dbReference type="PRINTS" id="PR00837">
    <property type="entry name" value="V5TPXLIKE"/>
</dbReference>
<dbReference type="Pfam" id="PF00188">
    <property type="entry name" value="CAP"/>
    <property type="match status" value="1"/>
</dbReference>
<reference evidence="3 4" key="1">
    <citation type="submission" date="2024-05" db="EMBL/GenBank/DDBJ databases">
        <title>A draft genome resource for the thread blight pathogen Marasmius tenuissimus strain MS-2.</title>
        <authorList>
            <person name="Yulfo-Soto G.E."/>
            <person name="Baruah I.K."/>
            <person name="Amoako-Attah I."/>
            <person name="Bukari Y."/>
            <person name="Meinhardt L.W."/>
            <person name="Bailey B.A."/>
            <person name="Cohen S.P."/>
        </authorList>
    </citation>
    <scope>NUCLEOTIDE SEQUENCE [LARGE SCALE GENOMIC DNA]</scope>
    <source>
        <strain evidence="3 4">MS-2</strain>
    </source>
</reference>
<evidence type="ECO:0000259" key="2">
    <source>
        <dbReference type="SMART" id="SM00198"/>
    </source>
</evidence>
<protein>
    <recommendedName>
        <fullName evidence="2">SCP domain-containing protein</fullName>
    </recommendedName>
</protein>
<dbReference type="InterPro" id="IPR014044">
    <property type="entry name" value="CAP_dom"/>
</dbReference>